<protein>
    <recommendedName>
        <fullName evidence="4">Outer membrane protein</fullName>
    </recommendedName>
</protein>
<name>A0ABR4W8Z2_9GAMM</name>
<dbReference type="Proteomes" id="UP000029443">
    <property type="component" value="Unassembled WGS sequence"/>
</dbReference>
<feature type="chain" id="PRO_5045991711" description="Outer membrane protein" evidence="1">
    <location>
        <begin position="20"/>
        <end position="246"/>
    </location>
</feature>
<dbReference type="RefSeq" id="WP_035250496.1">
    <property type="nucleotide sequence ID" value="NZ_ARXU01000018.1"/>
</dbReference>
<keyword evidence="1" id="KW-0732">Signal</keyword>
<dbReference type="InterPro" id="IPR026387">
    <property type="entry name" value="OMP_w_GlyGly"/>
</dbReference>
<evidence type="ECO:0000313" key="2">
    <source>
        <dbReference type="EMBL" id="KGD59802.1"/>
    </source>
</evidence>
<dbReference type="EMBL" id="ARXU01000018">
    <property type="protein sequence ID" value="KGD59802.1"/>
    <property type="molecule type" value="Genomic_DNA"/>
</dbReference>
<gene>
    <name evidence="2" type="ORF">T9A_03184</name>
</gene>
<sequence length="246" mass="26699">MKRISLLAAGLLAAPLAWSAPGIAVYGGGYSWDTEFEGTVASGGEDIRMQDDLGFDEANQQVLYLGVEHAVPLIPNVRVRSLDLSDDASNRLQRNITFNGRTFLATTEVATDIDLDILDGTLYYTPLDNALKVNLGVTVRKIEGSINLDNLLVSTTKNFDETLPMLHASGRLNLPVPGVYVGGEIDTISYDGNTLRDLTARIGWRSDFLLGVELGYKHMDLKLDDVSDLDADLDMGGPYLAASLSF</sequence>
<reference evidence="2 3" key="1">
    <citation type="submission" date="2012-09" db="EMBL/GenBank/DDBJ databases">
        <title>Genome Sequence of alkane-degrading Bacterium Alcanivorax jadensis T9.</title>
        <authorList>
            <person name="Lai Q."/>
            <person name="Shao Z."/>
        </authorList>
    </citation>
    <scope>NUCLEOTIDE SEQUENCE [LARGE SCALE GENOMIC DNA]</scope>
    <source>
        <strain evidence="2 3">T9</strain>
    </source>
</reference>
<organism evidence="2 3">
    <name type="scientific">Alcanivorax jadensis T9</name>
    <dbReference type="NCBI Taxonomy" id="1177181"/>
    <lineage>
        <taxon>Bacteria</taxon>
        <taxon>Pseudomonadati</taxon>
        <taxon>Pseudomonadota</taxon>
        <taxon>Gammaproteobacteria</taxon>
        <taxon>Oceanospirillales</taxon>
        <taxon>Alcanivoracaceae</taxon>
        <taxon>Alcanivorax</taxon>
    </lineage>
</organism>
<accession>A0ABR4W8Z2</accession>
<evidence type="ECO:0000313" key="3">
    <source>
        <dbReference type="Proteomes" id="UP000029443"/>
    </source>
</evidence>
<dbReference type="NCBIfam" id="TIGR04219">
    <property type="entry name" value="OMP_w_GlyGly"/>
    <property type="match status" value="1"/>
</dbReference>
<proteinExistence type="predicted"/>
<evidence type="ECO:0000256" key="1">
    <source>
        <dbReference type="SAM" id="SignalP"/>
    </source>
</evidence>
<keyword evidence="3" id="KW-1185">Reference proteome</keyword>
<comment type="caution">
    <text evidence="2">The sequence shown here is derived from an EMBL/GenBank/DDBJ whole genome shotgun (WGS) entry which is preliminary data.</text>
</comment>
<evidence type="ECO:0008006" key="4">
    <source>
        <dbReference type="Google" id="ProtNLM"/>
    </source>
</evidence>
<feature type="signal peptide" evidence="1">
    <location>
        <begin position="1"/>
        <end position="19"/>
    </location>
</feature>